<keyword evidence="1" id="KW-0132">Cell division</keyword>
<dbReference type="GO" id="GO:0051301">
    <property type="term" value="P:cell division"/>
    <property type="evidence" value="ECO:0007669"/>
    <property type="project" value="UniProtKB-KW"/>
</dbReference>
<comment type="caution">
    <text evidence="1">The sequence shown here is derived from an EMBL/GenBank/DDBJ whole genome shotgun (WGS) entry which is preliminary data.</text>
</comment>
<evidence type="ECO:0000313" key="1">
    <source>
        <dbReference type="EMBL" id="ORJ25762.1"/>
    </source>
</evidence>
<sequence length="164" mass="18678">MEKVINPARLYLLCGKIGSGKSTLAHQLAERHNALLISEDDWLSTLFAGRQNTLEQYIENSARLRQVLQSHIENLLGKGVNVVLDFPLNTPTLRAWGKSIAENADREHQLHFPNVPDDVCLQRLKLRNESGSHAFQTTEQQYFLISSYFVPPHEQEGLKVIEYV</sequence>
<name>A0A1X0WG57_9GAMM</name>
<dbReference type="RefSeq" id="WP_084912411.1">
    <property type="nucleotide sequence ID" value="NZ_CAUQAZ010000076.1"/>
</dbReference>
<keyword evidence="2" id="KW-1185">Reference proteome</keyword>
<dbReference type="InterPro" id="IPR027417">
    <property type="entry name" value="P-loop_NTPase"/>
</dbReference>
<dbReference type="AlphaFoldDB" id="A0A1X0WG57"/>
<gene>
    <name evidence="1" type="ORF">BS640_08900</name>
</gene>
<dbReference type="STRING" id="1646377.BS640_08900"/>
<organism evidence="1 2">
    <name type="scientific">Rouxiella badensis</name>
    <dbReference type="NCBI Taxonomy" id="1646377"/>
    <lineage>
        <taxon>Bacteria</taxon>
        <taxon>Pseudomonadati</taxon>
        <taxon>Pseudomonadota</taxon>
        <taxon>Gammaproteobacteria</taxon>
        <taxon>Enterobacterales</taxon>
        <taxon>Yersiniaceae</taxon>
        <taxon>Rouxiella</taxon>
    </lineage>
</organism>
<proteinExistence type="predicted"/>
<dbReference type="Proteomes" id="UP000192536">
    <property type="component" value="Unassembled WGS sequence"/>
</dbReference>
<reference evidence="1 2" key="1">
    <citation type="journal article" date="2017" name="Int. J. Syst. Evol. Microbiol.">
        <title>Rouxiella badensis sp. nov. and Rouxiella silvae sp. nov. isolated from peat bog soil in Germany and emendation of the genus description.</title>
        <authorList>
            <person name="Le Fleche-Mateos A."/>
            <person name="Kugler J.H."/>
            <person name="Hansen S.H."/>
            <person name="Syldatk C."/>
            <person name="Hausmann R."/>
            <person name="Lomprez F."/>
            <person name="Vandenbogaert M."/>
            <person name="Manuguerra J.C."/>
            <person name="Grimont P.A."/>
        </authorList>
    </citation>
    <scope>NUCLEOTIDE SEQUENCE [LARGE SCALE GENOMIC DNA]</scope>
    <source>
        <strain evidence="1 2">DSM 100043</strain>
    </source>
</reference>
<evidence type="ECO:0000313" key="2">
    <source>
        <dbReference type="Proteomes" id="UP000192536"/>
    </source>
</evidence>
<keyword evidence="1" id="KW-0131">Cell cycle</keyword>
<dbReference type="Pfam" id="PF13671">
    <property type="entry name" value="AAA_33"/>
    <property type="match status" value="1"/>
</dbReference>
<protein>
    <submittedName>
        <fullName evidence="1">Cell division protein ZipA</fullName>
    </submittedName>
</protein>
<dbReference type="GeneID" id="93566767"/>
<accession>A0A1X0WG57</accession>
<dbReference type="SUPFAM" id="SSF52540">
    <property type="entry name" value="P-loop containing nucleoside triphosphate hydrolases"/>
    <property type="match status" value="1"/>
</dbReference>
<dbReference type="EMBL" id="MRWE01000012">
    <property type="protein sequence ID" value="ORJ25762.1"/>
    <property type="molecule type" value="Genomic_DNA"/>
</dbReference>
<dbReference type="Gene3D" id="3.40.50.300">
    <property type="entry name" value="P-loop containing nucleotide triphosphate hydrolases"/>
    <property type="match status" value="1"/>
</dbReference>